<feature type="transmembrane region" description="Helical" evidence="8">
    <location>
        <begin position="366"/>
        <end position="384"/>
    </location>
</feature>
<feature type="transmembrane region" description="Helical" evidence="8">
    <location>
        <begin position="286"/>
        <end position="304"/>
    </location>
</feature>
<feature type="transmembrane region" description="Helical" evidence="8">
    <location>
        <begin position="160"/>
        <end position="186"/>
    </location>
</feature>
<dbReference type="GO" id="GO:0016763">
    <property type="term" value="F:pentosyltransferase activity"/>
    <property type="evidence" value="ECO:0007669"/>
    <property type="project" value="TreeGrafter"/>
</dbReference>
<comment type="subcellular location">
    <subcellularLocation>
        <location evidence="1">Cell membrane</location>
        <topology evidence="1">Multi-pass membrane protein</topology>
    </subcellularLocation>
</comment>
<feature type="transmembrane region" description="Helical" evidence="8">
    <location>
        <begin position="115"/>
        <end position="148"/>
    </location>
</feature>
<sequence>MQAKLLKLLLLLFVVFNIGLGSFGLAETSEARYAEISMEMVKSGDYLHPTLLGIKHYHKPPLTYYITSLGYNIFGVNEYGARFFLGIALLLQIYLVYRIALLLYKDEKKAYASALIYTSLPIVLIASRNLTTDAFLATFILWSIYFWLQFKHLKKTGFLYGFFIVLGLAFLTKGPVGLIPSLFFIISWSFYKKENIKFTFHLFTGILLMFAISGSWFLAIILDDPKVWDYFIQEQIINRATNANQFHRTQPIWYYLAIIPALGLPWIIFIISFLLKKNKQLFQESVISRILIMTALSLLILFSLFSSKLILYILPIFSFIAILGGNLICRFSEKQLKWFSRIYYICYALLILGLIASQFINNIEVPFTSAFLLILLCIGGLLYFIKFSKIEATSKLLNIGFYFVLILLLVHTVVASNNASSINSFKDVAGFIQKVKGNDLNSVVIFDDLLPSANFYLDADIITVKSINYKTFRETQFEEYTEFKKNYIDINVPSELEKFKNEFKQKNLVFIETKKSPLNDSLSYLLETFTHKIEKDKWVIYY</sequence>
<evidence type="ECO:0000256" key="4">
    <source>
        <dbReference type="ARBA" id="ARBA00022679"/>
    </source>
</evidence>
<keyword evidence="6 8" id="KW-1133">Transmembrane helix</keyword>
<keyword evidence="5 8" id="KW-0812">Transmembrane</keyword>
<feature type="transmembrane region" description="Helical" evidence="8">
    <location>
        <begin position="341"/>
        <end position="360"/>
    </location>
</feature>
<evidence type="ECO:0000256" key="1">
    <source>
        <dbReference type="ARBA" id="ARBA00004651"/>
    </source>
</evidence>
<dbReference type="AlphaFoldDB" id="A0A495PIG0"/>
<keyword evidence="7 8" id="KW-0472">Membrane</keyword>
<accession>A0A495PIG0</accession>
<dbReference type="PANTHER" id="PTHR33908:SF3">
    <property type="entry name" value="UNDECAPRENYL PHOSPHATE-ALPHA-4-AMINO-4-DEOXY-L-ARABINOSE ARABINOSYL TRANSFERASE"/>
    <property type="match status" value="1"/>
</dbReference>
<feature type="transmembrane region" description="Helical" evidence="8">
    <location>
        <begin position="396"/>
        <end position="414"/>
    </location>
</feature>
<reference evidence="10 11" key="1">
    <citation type="submission" date="2018-10" db="EMBL/GenBank/DDBJ databases">
        <title>Genomic Encyclopedia of Archaeal and Bacterial Type Strains, Phase II (KMG-II): from individual species to whole genera.</title>
        <authorList>
            <person name="Goeker M."/>
        </authorList>
    </citation>
    <scope>NUCLEOTIDE SEQUENCE [LARGE SCALE GENOMIC DNA]</scope>
    <source>
        <strain evidence="10 11">DSM 19839</strain>
    </source>
</reference>
<feature type="transmembrane region" description="Helical" evidence="8">
    <location>
        <begin position="252"/>
        <end position="274"/>
    </location>
</feature>
<evidence type="ECO:0000256" key="6">
    <source>
        <dbReference type="ARBA" id="ARBA00022989"/>
    </source>
</evidence>
<keyword evidence="3" id="KW-0328">Glycosyltransferase</keyword>
<feature type="transmembrane region" description="Helical" evidence="8">
    <location>
        <begin position="198"/>
        <end position="222"/>
    </location>
</feature>
<dbReference type="Pfam" id="PF13231">
    <property type="entry name" value="PMT_2"/>
    <property type="match status" value="1"/>
</dbReference>
<evidence type="ECO:0000313" key="11">
    <source>
        <dbReference type="Proteomes" id="UP000276282"/>
    </source>
</evidence>
<dbReference type="GO" id="GO:0005886">
    <property type="term" value="C:plasma membrane"/>
    <property type="evidence" value="ECO:0007669"/>
    <property type="project" value="UniProtKB-SubCell"/>
</dbReference>
<dbReference type="InterPro" id="IPR038731">
    <property type="entry name" value="RgtA/B/C-like"/>
</dbReference>
<evidence type="ECO:0000259" key="9">
    <source>
        <dbReference type="Pfam" id="PF13231"/>
    </source>
</evidence>
<proteinExistence type="predicted"/>
<comment type="caution">
    <text evidence="10">The sequence shown here is derived from an EMBL/GenBank/DDBJ whole genome shotgun (WGS) entry which is preliminary data.</text>
</comment>
<feature type="domain" description="Glycosyltransferase RgtA/B/C/D-like" evidence="9">
    <location>
        <begin position="58"/>
        <end position="215"/>
    </location>
</feature>
<dbReference type="OrthoDB" id="9792789at2"/>
<organism evidence="10 11">
    <name type="scientific">Gillisia mitskevichiae</name>
    <dbReference type="NCBI Taxonomy" id="270921"/>
    <lineage>
        <taxon>Bacteria</taxon>
        <taxon>Pseudomonadati</taxon>
        <taxon>Bacteroidota</taxon>
        <taxon>Flavobacteriia</taxon>
        <taxon>Flavobacteriales</taxon>
        <taxon>Flavobacteriaceae</taxon>
        <taxon>Gillisia</taxon>
    </lineage>
</organism>
<gene>
    <name evidence="10" type="ORF">BC962_2301</name>
</gene>
<protein>
    <submittedName>
        <fullName evidence="10">4-amino-4-deoxy-L-arabinose transferase</fullName>
    </submittedName>
</protein>
<evidence type="ECO:0000256" key="5">
    <source>
        <dbReference type="ARBA" id="ARBA00022692"/>
    </source>
</evidence>
<dbReference type="InterPro" id="IPR050297">
    <property type="entry name" value="LipidA_mod_glycosyltrf_83"/>
</dbReference>
<evidence type="ECO:0000256" key="8">
    <source>
        <dbReference type="SAM" id="Phobius"/>
    </source>
</evidence>
<dbReference type="RefSeq" id="WP_121346134.1">
    <property type="nucleotide sequence ID" value="NZ_RBLG01000003.1"/>
</dbReference>
<evidence type="ECO:0000256" key="2">
    <source>
        <dbReference type="ARBA" id="ARBA00022475"/>
    </source>
</evidence>
<keyword evidence="2" id="KW-1003">Cell membrane</keyword>
<dbReference type="GO" id="GO:0009103">
    <property type="term" value="P:lipopolysaccharide biosynthetic process"/>
    <property type="evidence" value="ECO:0007669"/>
    <property type="project" value="UniProtKB-ARBA"/>
</dbReference>
<dbReference type="Proteomes" id="UP000276282">
    <property type="component" value="Unassembled WGS sequence"/>
</dbReference>
<dbReference type="PANTHER" id="PTHR33908">
    <property type="entry name" value="MANNOSYLTRANSFERASE YKCB-RELATED"/>
    <property type="match status" value="1"/>
</dbReference>
<feature type="transmembrane region" description="Helical" evidence="8">
    <location>
        <begin position="310"/>
        <end position="329"/>
    </location>
</feature>
<dbReference type="GO" id="GO:0010041">
    <property type="term" value="P:response to iron(III) ion"/>
    <property type="evidence" value="ECO:0007669"/>
    <property type="project" value="TreeGrafter"/>
</dbReference>
<evidence type="ECO:0000256" key="3">
    <source>
        <dbReference type="ARBA" id="ARBA00022676"/>
    </source>
</evidence>
<evidence type="ECO:0000313" key="10">
    <source>
        <dbReference type="EMBL" id="RKS50531.1"/>
    </source>
</evidence>
<feature type="transmembrane region" description="Helical" evidence="8">
    <location>
        <begin position="83"/>
        <end position="103"/>
    </location>
</feature>
<name>A0A495PIG0_9FLAO</name>
<keyword evidence="11" id="KW-1185">Reference proteome</keyword>
<dbReference type="EMBL" id="RBLG01000003">
    <property type="protein sequence ID" value="RKS50531.1"/>
    <property type="molecule type" value="Genomic_DNA"/>
</dbReference>
<evidence type="ECO:0000256" key="7">
    <source>
        <dbReference type="ARBA" id="ARBA00023136"/>
    </source>
</evidence>
<keyword evidence="4 10" id="KW-0808">Transferase</keyword>